<evidence type="ECO:0000313" key="8">
    <source>
        <dbReference type="Proteomes" id="UP000594468"/>
    </source>
</evidence>
<dbReference type="Pfam" id="PF04542">
    <property type="entry name" value="Sigma70_r2"/>
    <property type="match status" value="1"/>
</dbReference>
<evidence type="ECO:0000259" key="6">
    <source>
        <dbReference type="Pfam" id="PF08281"/>
    </source>
</evidence>
<dbReference type="InterPro" id="IPR036388">
    <property type="entry name" value="WH-like_DNA-bd_sf"/>
</dbReference>
<evidence type="ECO:0000256" key="4">
    <source>
        <dbReference type="ARBA" id="ARBA00023163"/>
    </source>
</evidence>
<evidence type="ECO:0000313" key="7">
    <source>
        <dbReference type="EMBL" id="QPC84082.1"/>
    </source>
</evidence>
<feature type="domain" description="RNA polymerase sigma-70 region 2" evidence="5">
    <location>
        <begin position="43"/>
        <end position="108"/>
    </location>
</feature>
<dbReference type="CDD" id="cd06171">
    <property type="entry name" value="Sigma70_r4"/>
    <property type="match status" value="1"/>
</dbReference>
<dbReference type="KEGG" id="pmet:G4Y79_06805"/>
<accession>A0A7S8EBS6</accession>
<dbReference type="GO" id="GO:0003677">
    <property type="term" value="F:DNA binding"/>
    <property type="evidence" value="ECO:0007669"/>
    <property type="project" value="InterPro"/>
</dbReference>
<evidence type="ECO:0000256" key="1">
    <source>
        <dbReference type="ARBA" id="ARBA00010641"/>
    </source>
</evidence>
<dbReference type="InterPro" id="IPR013249">
    <property type="entry name" value="RNA_pol_sigma70_r4_t2"/>
</dbReference>
<dbReference type="EMBL" id="CP062983">
    <property type="protein sequence ID" value="QPC84082.1"/>
    <property type="molecule type" value="Genomic_DNA"/>
</dbReference>
<sequence>MPGYKTASSQASPTAEAAEYAELVQRAQQAQGPERERLFNALVDQFAIAAQSWAYAKLENIHAAQDAVQEAFLTAYKNLDDLQDAAAFPSWLRRIVWTQCNRQMRKAKHVVALDDASLPAYADLSTEVEQRMLYRRLREAVHALPAHERVVTELFYLEEYSQQEVAEQLGIPLTTVKKRLQRAREHLRETMPPLNGLTMRLLMRAA</sequence>
<keyword evidence="4" id="KW-0804">Transcription</keyword>
<dbReference type="PANTHER" id="PTHR43133:SF51">
    <property type="entry name" value="RNA POLYMERASE SIGMA FACTOR"/>
    <property type="match status" value="1"/>
</dbReference>
<keyword evidence="2" id="KW-0805">Transcription regulation</keyword>
<comment type="similarity">
    <text evidence="1">Belongs to the sigma-70 factor family. ECF subfamily.</text>
</comment>
<dbReference type="Gene3D" id="1.10.1740.10">
    <property type="match status" value="1"/>
</dbReference>
<dbReference type="SUPFAM" id="SSF88659">
    <property type="entry name" value="Sigma3 and sigma4 domains of RNA polymerase sigma factors"/>
    <property type="match status" value="1"/>
</dbReference>
<dbReference type="NCBIfam" id="TIGR02937">
    <property type="entry name" value="sigma70-ECF"/>
    <property type="match status" value="1"/>
</dbReference>
<keyword evidence="3" id="KW-0731">Sigma factor</keyword>
<dbReference type="Gene3D" id="1.10.10.10">
    <property type="entry name" value="Winged helix-like DNA-binding domain superfamily/Winged helix DNA-binding domain"/>
    <property type="match status" value="1"/>
</dbReference>
<evidence type="ECO:0000256" key="2">
    <source>
        <dbReference type="ARBA" id="ARBA00023015"/>
    </source>
</evidence>
<dbReference type="InterPro" id="IPR039425">
    <property type="entry name" value="RNA_pol_sigma-70-like"/>
</dbReference>
<gene>
    <name evidence="7" type="ORF">G4Y79_06805</name>
</gene>
<dbReference type="Pfam" id="PF08281">
    <property type="entry name" value="Sigma70_r4_2"/>
    <property type="match status" value="1"/>
</dbReference>
<dbReference type="GO" id="GO:0006352">
    <property type="term" value="P:DNA-templated transcription initiation"/>
    <property type="evidence" value="ECO:0007669"/>
    <property type="project" value="InterPro"/>
</dbReference>
<organism evidence="7 8">
    <name type="scientific">Phototrophicus methaneseepsis</name>
    <dbReference type="NCBI Taxonomy" id="2710758"/>
    <lineage>
        <taxon>Bacteria</taxon>
        <taxon>Bacillati</taxon>
        <taxon>Chloroflexota</taxon>
        <taxon>Candidatus Thermofontia</taxon>
        <taxon>Phototrophicales</taxon>
        <taxon>Phototrophicaceae</taxon>
        <taxon>Phototrophicus</taxon>
    </lineage>
</organism>
<dbReference type="GO" id="GO:0016987">
    <property type="term" value="F:sigma factor activity"/>
    <property type="evidence" value="ECO:0007669"/>
    <property type="project" value="UniProtKB-KW"/>
</dbReference>
<feature type="domain" description="RNA polymerase sigma factor 70 region 4 type 2" evidence="6">
    <location>
        <begin position="135"/>
        <end position="187"/>
    </location>
</feature>
<dbReference type="InterPro" id="IPR013325">
    <property type="entry name" value="RNA_pol_sigma_r2"/>
</dbReference>
<dbReference type="SUPFAM" id="SSF88946">
    <property type="entry name" value="Sigma2 domain of RNA polymerase sigma factors"/>
    <property type="match status" value="1"/>
</dbReference>
<proteinExistence type="inferred from homology"/>
<dbReference type="PANTHER" id="PTHR43133">
    <property type="entry name" value="RNA POLYMERASE ECF-TYPE SIGMA FACTO"/>
    <property type="match status" value="1"/>
</dbReference>
<protein>
    <submittedName>
        <fullName evidence="7">RNA polymerase sigma factor</fullName>
    </submittedName>
</protein>
<name>A0A7S8EBS6_9CHLR</name>
<dbReference type="InterPro" id="IPR014284">
    <property type="entry name" value="RNA_pol_sigma-70_dom"/>
</dbReference>
<dbReference type="RefSeq" id="WP_195172146.1">
    <property type="nucleotide sequence ID" value="NZ_CP062983.1"/>
</dbReference>
<evidence type="ECO:0000259" key="5">
    <source>
        <dbReference type="Pfam" id="PF04542"/>
    </source>
</evidence>
<keyword evidence="8" id="KW-1185">Reference proteome</keyword>
<dbReference type="AlphaFoldDB" id="A0A7S8EBS6"/>
<reference evidence="7 8" key="1">
    <citation type="submission" date="2020-02" db="EMBL/GenBank/DDBJ databases">
        <authorList>
            <person name="Zheng R.K."/>
            <person name="Sun C.M."/>
        </authorList>
    </citation>
    <scope>NUCLEOTIDE SEQUENCE [LARGE SCALE GENOMIC DNA]</scope>
    <source>
        <strain evidence="8">rifampicinis</strain>
    </source>
</reference>
<dbReference type="Proteomes" id="UP000594468">
    <property type="component" value="Chromosome"/>
</dbReference>
<dbReference type="InterPro" id="IPR007627">
    <property type="entry name" value="RNA_pol_sigma70_r2"/>
</dbReference>
<evidence type="ECO:0000256" key="3">
    <source>
        <dbReference type="ARBA" id="ARBA00023082"/>
    </source>
</evidence>
<dbReference type="InterPro" id="IPR013324">
    <property type="entry name" value="RNA_pol_sigma_r3/r4-like"/>
</dbReference>